<dbReference type="PRINTS" id="PR01438">
    <property type="entry name" value="UNVRSLSTRESS"/>
</dbReference>
<evidence type="ECO:0000313" key="6">
    <source>
        <dbReference type="EMBL" id="NML46333.1"/>
    </source>
</evidence>
<dbReference type="Proteomes" id="UP000541185">
    <property type="component" value="Unassembled WGS sequence"/>
</dbReference>
<dbReference type="Pfam" id="PF00582">
    <property type="entry name" value="Usp"/>
    <property type="match status" value="2"/>
</dbReference>
<comment type="subunit">
    <text evidence="3">Homodimer.</text>
</comment>
<dbReference type="PANTHER" id="PTHR46268">
    <property type="entry name" value="STRESS RESPONSE PROTEIN NHAX"/>
    <property type="match status" value="1"/>
</dbReference>
<comment type="similarity">
    <text evidence="2">Belongs to the universal stress protein A family.</text>
</comment>
<sequence>MTARLDAPVLALVDGSAPAANAAWRAALVARDHRVPLRLLHSGAAGGEHDAPRLAAALRERLVITVETPPCEGDPLTHAVRAAREASLLVIGSRRGNPLREFVLGTQAERLLRLCRGPVLVVKRPVTAGYRRVLVPVDLGAEASHVIATAGLFSRDPRMEVLHALRLDAEATLRLADASHEVLRRQRGTAEVRARLSLQELIADAGAGPNGARLAVTFGDAAASVLARERAMRADLVVLGKRQRGMLADFFLGGVTQRVLAAARADVLIVVTPAQAGARGAEASGRRPLVREA</sequence>
<accession>A0A848HCS1</accession>
<evidence type="ECO:0000256" key="2">
    <source>
        <dbReference type="ARBA" id="ARBA00008791"/>
    </source>
</evidence>
<evidence type="ECO:0000256" key="4">
    <source>
        <dbReference type="ARBA" id="ARBA00022490"/>
    </source>
</evidence>
<dbReference type="GO" id="GO:0005737">
    <property type="term" value="C:cytoplasm"/>
    <property type="evidence" value="ECO:0007669"/>
    <property type="project" value="UniProtKB-SubCell"/>
</dbReference>
<gene>
    <name evidence="6" type="ORF">HHL11_21470</name>
</gene>
<evidence type="ECO:0000259" key="5">
    <source>
        <dbReference type="Pfam" id="PF00582"/>
    </source>
</evidence>
<proteinExistence type="inferred from homology"/>
<dbReference type="PANTHER" id="PTHR46268:SF23">
    <property type="entry name" value="UNIVERSAL STRESS PROTEIN A-RELATED"/>
    <property type="match status" value="1"/>
</dbReference>
<dbReference type="SUPFAM" id="SSF52402">
    <property type="entry name" value="Adenine nucleotide alpha hydrolases-like"/>
    <property type="match status" value="2"/>
</dbReference>
<keyword evidence="4" id="KW-0963">Cytoplasm</keyword>
<dbReference type="InterPro" id="IPR006016">
    <property type="entry name" value="UspA"/>
</dbReference>
<organism evidence="6 7">
    <name type="scientific">Ramlibacter agri</name>
    <dbReference type="NCBI Taxonomy" id="2728837"/>
    <lineage>
        <taxon>Bacteria</taxon>
        <taxon>Pseudomonadati</taxon>
        <taxon>Pseudomonadota</taxon>
        <taxon>Betaproteobacteria</taxon>
        <taxon>Burkholderiales</taxon>
        <taxon>Comamonadaceae</taxon>
        <taxon>Ramlibacter</taxon>
    </lineage>
</organism>
<dbReference type="CDD" id="cd00293">
    <property type="entry name" value="USP-like"/>
    <property type="match status" value="2"/>
</dbReference>
<name>A0A848HCS1_9BURK</name>
<protein>
    <submittedName>
        <fullName evidence="6">Universal stress protein</fullName>
    </submittedName>
</protein>
<dbReference type="InterPro" id="IPR006015">
    <property type="entry name" value="Universal_stress_UspA"/>
</dbReference>
<evidence type="ECO:0000313" key="7">
    <source>
        <dbReference type="Proteomes" id="UP000541185"/>
    </source>
</evidence>
<dbReference type="EMBL" id="JABBFX010000002">
    <property type="protein sequence ID" value="NML46333.1"/>
    <property type="molecule type" value="Genomic_DNA"/>
</dbReference>
<dbReference type="AlphaFoldDB" id="A0A848HCS1"/>
<dbReference type="RefSeq" id="WP_169420602.1">
    <property type="nucleotide sequence ID" value="NZ_JABBFX010000002.1"/>
</dbReference>
<comment type="caution">
    <text evidence="6">The sequence shown here is derived from an EMBL/GenBank/DDBJ whole genome shotgun (WGS) entry which is preliminary data.</text>
</comment>
<feature type="domain" description="UspA" evidence="5">
    <location>
        <begin position="130"/>
        <end position="270"/>
    </location>
</feature>
<feature type="domain" description="UspA" evidence="5">
    <location>
        <begin position="9"/>
        <end position="123"/>
    </location>
</feature>
<comment type="subcellular location">
    <subcellularLocation>
        <location evidence="1">Cytoplasm</location>
    </subcellularLocation>
</comment>
<dbReference type="Gene3D" id="3.40.50.12370">
    <property type="match status" value="1"/>
</dbReference>
<reference evidence="6 7" key="1">
    <citation type="submission" date="2020-04" db="EMBL/GenBank/DDBJ databases">
        <title>Ramlibacter sp. G-1-2-2 isolated from soil.</title>
        <authorList>
            <person name="Dahal R.H."/>
        </authorList>
    </citation>
    <scope>NUCLEOTIDE SEQUENCE [LARGE SCALE GENOMIC DNA]</scope>
    <source>
        <strain evidence="6 7">G-1-2-2</strain>
    </source>
</reference>
<evidence type="ECO:0000256" key="3">
    <source>
        <dbReference type="ARBA" id="ARBA00011738"/>
    </source>
</evidence>
<keyword evidence="7" id="KW-1185">Reference proteome</keyword>
<evidence type="ECO:0000256" key="1">
    <source>
        <dbReference type="ARBA" id="ARBA00004496"/>
    </source>
</evidence>